<dbReference type="InterPro" id="IPR018860">
    <property type="entry name" value="APC_suCDC26"/>
</dbReference>
<dbReference type="AlphaFoldDB" id="A0A7J7J4R4"/>
<gene>
    <name evidence="3" type="ORF">EB796_020516</name>
</gene>
<evidence type="ECO:0000256" key="2">
    <source>
        <dbReference type="SAM" id="MobiDB-lite"/>
    </source>
</evidence>
<feature type="region of interest" description="Disordered" evidence="2">
    <location>
        <begin position="19"/>
        <end position="48"/>
    </location>
</feature>
<sequence length="77" mass="8964">MLRRPPQRIELRAQDVAEWEERKKERELEKKSSSPPSVLPAEKSKAARTAEINERIGYNPDVVEQPTNTNFTLPHRL</sequence>
<dbReference type="EMBL" id="VXIV02003105">
    <property type="protein sequence ID" value="KAF6021170.1"/>
    <property type="molecule type" value="Genomic_DNA"/>
</dbReference>
<keyword evidence="1" id="KW-0833">Ubl conjugation pathway</keyword>
<dbReference type="GO" id="GO:0031145">
    <property type="term" value="P:anaphase-promoting complex-dependent catabolic process"/>
    <property type="evidence" value="ECO:0007669"/>
    <property type="project" value="InterPro"/>
</dbReference>
<evidence type="ECO:0000313" key="3">
    <source>
        <dbReference type="EMBL" id="KAF6021170.1"/>
    </source>
</evidence>
<evidence type="ECO:0000313" key="4">
    <source>
        <dbReference type="Proteomes" id="UP000593567"/>
    </source>
</evidence>
<protein>
    <recommendedName>
        <fullName evidence="5">CDC26</fullName>
    </recommendedName>
</protein>
<feature type="compositionally biased region" description="Basic and acidic residues" evidence="2">
    <location>
        <begin position="19"/>
        <end position="32"/>
    </location>
</feature>
<keyword evidence="4" id="KW-1185">Reference proteome</keyword>
<evidence type="ECO:0008006" key="5">
    <source>
        <dbReference type="Google" id="ProtNLM"/>
    </source>
</evidence>
<reference evidence="3" key="1">
    <citation type="submission" date="2020-06" db="EMBL/GenBank/DDBJ databases">
        <title>Draft genome of Bugula neritina, a colonial animal packing powerful symbionts and potential medicines.</title>
        <authorList>
            <person name="Rayko M."/>
        </authorList>
    </citation>
    <scope>NUCLEOTIDE SEQUENCE [LARGE SCALE GENOMIC DNA]</scope>
    <source>
        <strain evidence="3">Kwan_BN1</strain>
    </source>
</reference>
<evidence type="ECO:0000256" key="1">
    <source>
        <dbReference type="ARBA" id="ARBA00022786"/>
    </source>
</evidence>
<comment type="caution">
    <text evidence="3">The sequence shown here is derived from an EMBL/GenBank/DDBJ whole genome shotgun (WGS) entry which is preliminary data.</text>
</comment>
<proteinExistence type="predicted"/>
<accession>A0A7J7J4R4</accession>
<dbReference type="Pfam" id="PF10471">
    <property type="entry name" value="ANAPC_CDC26"/>
    <property type="match status" value="1"/>
</dbReference>
<dbReference type="GO" id="GO:0005680">
    <property type="term" value="C:anaphase-promoting complex"/>
    <property type="evidence" value="ECO:0007669"/>
    <property type="project" value="InterPro"/>
</dbReference>
<organism evidence="3 4">
    <name type="scientific">Bugula neritina</name>
    <name type="common">Brown bryozoan</name>
    <name type="synonym">Sertularia neritina</name>
    <dbReference type="NCBI Taxonomy" id="10212"/>
    <lineage>
        <taxon>Eukaryota</taxon>
        <taxon>Metazoa</taxon>
        <taxon>Spiralia</taxon>
        <taxon>Lophotrochozoa</taxon>
        <taxon>Bryozoa</taxon>
        <taxon>Gymnolaemata</taxon>
        <taxon>Cheilostomatida</taxon>
        <taxon>Flustrina</taxon>
        <taxon>Buguloidea</taxon>
        <taxon>Bugulidae</taxon>
        <taxon>Bugula</taxon>
    </lineage>
</organism>
<name>A0A7J7J4R4_BUGNE</name>
<dbReference type="Proteomes" id="UP000593567">
    <property type="component" value="Unassembled WGS sequence"/>
</dbReference>